<dbReference type="Gene3D" id="1.10.10.10">
    <property type="entry name" value="Winged helix-like DNA-binding domain superfamily/Winged helix DNA-binding domain"/>
    <property type="match status" value="1"/>
</dbReference>
<accession>A0ABV9RHA8</accession>
<dbReference type="InterPro" id="IPR005561">
    <property type="entry name" value="ANTAR"/>
</dbReference>
<dbReference type="SMART" id="SM01012">
    <property type="entry name" value="ANTAR"/>
    <property type="match status" value="1"/>
</dbReference>
<comment type="caution">
    <text evidence="2">The sequence shown here is derived from an EMBL/GenBank/DDBJ whole genome shotgun (WGS) entry which is preliminary data.</text>
</comment>
<evidence type="ECO:0000313" key="2">
    <source>
        <dbReference type="EMBL" id="MFC4833583.1"/>
    </source>
</evidence>
<reference evidence="3" key="1">
    <citation type="journal article" date="2019" name="Int. J. Syst. Evol. Microbiol.">
        <title>The Global Catalogue of Microorganisms (GCM) 10K type strain sequencing project: providing services to taxonomists for standard genome sequencing and annotation.</title>
        <authorList>
            <consortium name="The Broad Institute Genomics Platform"/>
            <consortium name="The Broad Institute Genome Sequencing Center for Infectious Disease"/>
            <person name="Wu L."/>
            <person name="Ma J."/>
        </authorList>
    </citation>
    <scope>NUCLEOTIDE SEQUENCE [LARGE SCALE GENOMIC DNA]</scope>
    <source>
        <strain evidence="3">CCUG 50347</strain>
    </source>
</reference>
<dbReference type="Pfam" id="PF03861">
    <property type="entry name" value="ANTAR"/>
    <property type="match status" value="1"/>
</dbReference>
<name>A0ABV9RHA8_9PSEU</name>
<dbReference type="InterPro" id="IPR036388">
    <property type="entry name" value="WH-like_DNA-bd_sf"/>
</dbReference>
<dbReference type="RefSeq" id="WP_274191620.1">
    <property type="nucleotide sequence ID" value="NZ_BAABHN010000029.1"/>
</dbReference>
<sequence length="213" mass="22094">MTRHDDRPAAPGLAEAIAMGLRALRDLTAPPAGVTSGDLEHVLRVAAARHETSCGLTSGDSAVPRPLENAAVAVRTACAHLSAGDLPDTYLALCTARDALPLELLRAEQPVLRDPGSPGDAQVRRAGAVAGNRQRALGERAAVEQAAGVLAQHADTSVDEALALLQAHAERHQFVLAELAADVVAGRVDSTAVAGTATGTRHRRREPVSDRSV</sequence>
<proteinExistence type="predicted"/>
<gene>
    <name evidence="2" type="ORF">ACFPEL_14310</name>
</gene>
<organism evidence="2 3">
    <name type="scientific">Actinomycetospora chibensis</name>
    <dbReference type="NCBI Taxonomy" id="663606"/>
    <lineage>
        <taxon>Bacteria</taxon>
        <taxon>Bacillati</taxon>
        <taxon>Actinomycetota</taxon>
        <taxon>Actinomycetes</taxon>
        <taxon>Pseudonocardiales</taxon>
        <taxon>Pseudonocardiaceae</taxon>
        <taxon>Actinomycetospora</taxon>
    </lineage>
</organism>
<dbReference type="EMBL" id="JBHSIM010000029">
    <property type="protein sequence ID" value="MFC4833583.1"/>
    <property type="molecule type" value="Genomic_DNA"/>
</dbReference>
<evidence type="ECO:0000313" key="3">
    <source>
        <dbReference type="Proteomes" id="UP001595909"/>
    </source>
</evidence>
<evidence type="ECO:0000259" key="1">
    <source>
        <dbReference type="PROSITE" id="PS50921"/>
    </source>
</evidence>
<keyword evidence="3" id="KW-1185">Reference proteome</keyword>
<dbReference type="PROSITE" id="PS50921">
    <property type="entry name" value="ANTAR"/>
    <property type="match status" value="1"/>
</dbReference>
<protein>
    <submittedName>
        <fullName evidence="2">ANTAR domain-containing protein</fullName>
    </submittedName>
</protein>
<feature type="domain" description="ANTAR" evidence="1">
    <location>
        <begin position="123"/>
        <end position="184"/>
    </location>
</feature>
<dbReference type="Proteomes" id="UP001595909">
    <property type="component" value="Unassembled WGS sequence"/>
</dbReference>